<proteinExistence type="predicted"/>
<dbReference type="Gene3D" id="3.10.28.20">
    <property type="entry name" value="Acetamidase/Formamidase-like domains"/>
    <property type="match status" value="1"/>
</dbReference>
<dbReference type="Proteomes" id="UP000284177">
    <property type="component" value="Unassembled WGS sequence"/>
</dbReference>
<dbReference type="Gene3D" id="2.40.10.120">
    <property type="match status" value="1"/>
</dbReference>
<dbReference type="SUPFAM" id="SSF141130">
    <property type="entry name" value="Acetamidase/Formamidase-like"/>
    <property type="match status" value="1"/>
</dbReference>
<reference evidence="1 2" key="1">
    <citation type="submission" date="2016-08" db="EMBL/GenBank/DDBJ databases">
        <title>Novel Firmicutes and Novel Genomes.</title>
        <authorList>
            <person name="Poppleton D.I."/>
            <person name="Gribaldo S."/>
        </authorList>
    </citation>
    <scope>NUCLEOTIDE SEQUENCE [LARGE SCALE GENOMIC DNA]</scope>
    <source>
        <strain evidence="1 2">CTT3</strain>
    </source>
</reference>
<dbReference type="EMBL" id="MCIB01000006">
    <property type="protein sequence ID" value="RKD33479.1"/>
    <property type="molecule type" value="Genomic_DNA"/>
</dbReference>
<organism evidence="1 2">
    <name type="scientific">Thermohalobacter berrensis</name>
    <dbReference type="NCBI Taxonomy" id="99594"/>
    <lineage>
        <taxon>Bacteria</taxon>
        <taxon>Bacillati</taxon>
        <taxon>Bacillota</taxon>
        <taxon>Tissierellia</taxon>
        <taxon>Tissierellales</taxon>
        <taxon>Thermohalobacteraceae</taxon>
        <taxon>Thermohalobacter</taxon>
    </lineage>
</organism>
<dbReference type="PANTHER" id="PTHR31891:SF1">
    <property type="entry name" value="FORMAMIDASE C869.04-RELATED"/>
    <property type="match status" value="1"/>
</dbReference>
<dbReference type="PANTHER" id="PTHR31891">
    <property type="entry name" value="FORMAMIDASE C869.04-RELATED"/>
    <property type="match status" value="1"/>
</dbReference>
<dbReference type="GO" id="GO:0016811">
    <property type="term" value="F:hydrolase activity, acting on carbon-nitrogen (but not peptide) bonds, in linear amides"/>
    <property type="evidence" value="ECO:0007669"/>
    <property type="project" value="InterPro"/>
</dbReference>
<gene>
    <name evidence="1" type="ORF">BET03_09325</name>
</gene>
<accession>A0A419T7R9</accession>
<evidence type="ECO:0000313" key="1">
    <source>
        <dbReference type="EMBL" id="RKD33479.1"/>
    </source>
</evidence>
<dbReference type="InterPro" id="IPR004304">
    <property type="entry name" value="FmdA_AmdA"/>
</dbReference>
<keyword evidence="2" id="KW-1185">Reference proteome</keyword>
<name>A0A419T7R9_9FIRM</name>
<sequence length="287" mass="31172">MSPNNEPVETIKSGEKVVFKTYDCFSNSIQKEEQLFSSVGWDLINPATGPLYIEDAKPGDVLKVEVLDIKVDEKGVMTTAPNHGVLGDIIPEEKTKIISIENGKAIFNDKIRISIKPMIGVIGTAPKEDEIPTGTPGEHGGNMDCKRIVKGSTLYLPVNVKGGLLAMGDLHGVMGDGEVVICGLEISGEVTIKVTVLKDVNYPLPMLIEGSDIMTIASAETLDEAGNLATKNMHKFLNEEVGIDLHEAGMLLSLLGDLKVCQVVDPLKTARMELPKWVLEKYDYILK</sequence>
<dbReference type="Gene3D" id="2.60.120.580">
    <property type="entry name" value="Acetamidase/Formamidase-like domains"/>
    <property type="match status" value="1"/>
</dbReference>
<dbReference type="Pfam" id="PF03069">
    <property type="entry name" value="FmdA_AmdA"/>
    <property type="match status" value="2"/>
</dbReference>
<protein>
    <submittedName>
        <fullName evidence="1">Acetamidase</fullName>
    </submittedName>
</protein>
<evidence type="ECO:0000313" key="2">
    <source>
        <dbReference type="Proteomes" id="UP000284177"/>
    </source>
</evidence>
<dbReference type="AlphaFoldDB" id="A0A419T7R9"/>
<dbReference type="OrthoDB" id="9811740at2"/>
<comment type="caution">
    <text evidence="1">The sequence shown here is derived from an EMBL/GenBank/DDBJ whole genome shotgun (WGS) entry which is preliminary data.</text>
</comment>